<name>A0A918REA7_9GAMM</name>
<sequence length="121" mass="13422">MSSESAKEAGIDIQVQKDGGVDCQRISARIPTNLVFVELGERHFTSVSYRKIETKGKGWQLMPQGTEIQVATTRVNETTDIGTLCLSKEDFVSAYLSILYVGKQGTPPMVVLLKLSEYEQH</sequence>
<reference evidence="1" key="2">
    <citation type="submission" date="2020-09" db="EMBL/GenBank/DDBJ databases">
        <authorList>
            <person name="Sun Q."/>
            <person name="Kim S."/>
        </authorList>
    </citation>
    <scope>NUCLEOTIDE SEQUENCE</scope>
    <source>
        <strain evidence="1">KCTC 12711</strain>
    </source>
</reference>
<reference evidence="1" key="1">
    <citation type="journal article" date="2014" name="Int. J. Syst. Evol. Microbiol.">
        <title>Complete genome sequence of Corynebacterium casei LMG S-19264T (=DSM 44701T), isolated from a smear-ripened cheese.</title>
        <authorList>
            <consortium name="US DOE Joint Genome Institute (JGI-PGF)"/>
            <person name="Walter F."/>
            <person name="Albersmeier A."/>
            <person name="Kalinowski J."/>
            <person name="Ruckert C."/>
        </authorList>
    </citation>
    <scope>NUCLEOTIDE SEQUENCE</scope>
    <source>
        <strain evidence="1">KCTC 12711</strain>
    </source>
</reference>
<proteinExistence type="predicted"/>
<evidence type="ECO:0000313" key="2">
    <source>
        <dbReference type="Proteomes" id="UP000614811"/>
    </source>
</evidence>
<comment type="caution">
    <text evidence="1">The sequence shown here is derived from an EMBL/GenBank/DDBJ whole genome shotgun (WGS) entry which is preliminary data.</text>
</comment>
<protein>
    <submittedName>
        <fullName evidence="1">Uncharacterized protein</fullName>
    </submittedName>
</protein>
<organism evidence="1 2">
    <name type="scientific">Arenicella chitinivorans</name>
    <dbReference type="NCBI Taxonomy" id="1329800"/>
    <lineage>
        <taxon>Bacteria</taxon>
        <taxon>Pseudomonadati</taxon>
        <taxon>Pseudomonadota</taxon>
        <taxon>Gammaproteobacteria</taxon>
        <taxon>Arenicellales</taxon>
        <taxon>Arenicellaceae</taxon>
        <taxon>Arenicella</taxon>
    </lineage>
</organism>
<gene>
    <name evidence="1" type="ORF">GCM10008090_01010</name>
</gene>
<dbReference type="EMBL" id="BMXA01000001">
    <property type="protein sequence ID" value="GGZ96570.1"/>
    <property type="molecule type" value="Genomic_DNA"/>
</dbReference>
<accession>A0A918REA7</accession>
<evidence type="ECO:0000313" key="1">
    <source>
        <dbReference type="EMBL" id="GGZ96570.1"/>
    </source>
</evidence>
<keyword evidence="2" id="KW-1185">Reference proteome</keyword>
<dbReference type="AlphaFoldDB" id="A0A918REA7"/>
<dbReference type="Proteomes" id="UP000614811">
    <property type="component" value="Unassembled WGS sequence"/>
</dbReference>